<feature type="compositionally biased region" description="Low complexity" evidence="1">
    <location>
        <begin position="1106"/>
        <end position="1115"/>
    </location>
</feature>
<feature type="region of interest" description="Disordered" evidence="1">
    <location>
        <begin position="17"/>
        <end position="70"/>
    </location>
</feature>
<dbReference type="PANTHER" id="PTHR14689">
    <property type="entry name" value="PHORBOL-ESTER_DAG-TYPE DOMAIN-CONTAINING PROTEIN"/>
    <property type="match status" value="1"/>
</dbReference>
<feature type="compositionally biased region" description="Low complexity" evidence="1">
    <location>
        <begin position="41"/>
        <end position="66"/>
    </location>
</feature>
<name>D3B7B6_HETP5</name>
<evidence type="ECO:0000313" key="3">
    <source>
        <dbReference type="EMBL" id="EFA82659.1"/>
    </source>
</evidence>
<dbReference type="OMA" id="CKRATHS"/>
<feature type="compositionally biased region" description="Basic residues" evidence="1">
    <location>
        <begin position="778"/>
        <end position="789"/>
    </location>
</feature>
<dbReference type="PANTHER" id="PTHR14689:SF0">
    <property type="entry name" value="COILED-COIL DOMAIN-CONTAINING PROTEIN 82"/>
    <property type="match status" value="1"/>
</dbReference>
<feature type="region of interest" description="Disordered" evidence="1">
    <location>
        <begin position="681"/>
        <end position="721"/>
    </location>
</feature>
<dbReference type="RefSeq" id="XP_020434776.1">
    <property type="nucleotide sequence ID" value="XM_020575256.1"/>
</dbReference>
<dbReference type="GeneID" id="31359840"/>
<feature type="compositionally biased region" description="Acidic residues" evidence="1">
    <location>
        <begin position="1023"/>
        <end position="1063"/>
    </location>
</feature>
<feature type="compositionally biased region" description="Acidic residues" evidence="1">
    <location>
        <begin position="298"/>
        <end position="339"/>
    </location>
</feature>
<accession>D3B7B6</accession>
<feature type="compositionally biased region" description="Acidic residues" evidence="1">
    <location>
        <begin position="595"/>
        <end position="611"/>
    </location>
</feature>
<feature type="region of interest" description="Disordered" evidence="1">
    <location>
        <begin position="87"/>
        <end position="110"/>
    </location>
</feature>
<feature type="domain" description="DUF4211" evidence="2">
    <location>
        <begin position="1207"/>
        <end position="1345"/>
    </location>
</feature>
<feature type="compositionally biased region" description="Basic residues" evidence="1">
    <location>
        <begin position="171"/>
        <end position="190"/>
    </location>
</feature>
<reference evidence="3 4" key="1">
    <citation type="journal article" date="2011" name="Genome Res.">
        <title>Phylogeny-wide analysis of social amoeba genomes highlights ancient origins for complex intercellular communication.</title>
        <authorList>
            <person name="Heidel A.J."/>
            <person name="Lawal H.M."/>
            <person name="Felder M."/>
            <person name="Schilde C."/>
            <person name="Helps N.R."/>
            <person name="Tunggal B."/>
            <person name="Rivero F."/>
            <person name="John U."/>
            <person name="Schleicher M."/>
            <person name="Eichinger L."/>
            <person name="Platzer M."/>
            <person name="Noegel A.A."/>
            <person name="Schaap P."/>
            <person name="Gloeckner G."/>
        </authorList>
    </citation>
    <scope>NUCLEOTIDE SEQUENCE [LARGE SCALE GENOMIC DNA]</scope>
    <source>
        <strain evidence="4">ATCC 26659 / Pp 5 / PN500</strain>
    </source>
</reference>
<evidence type="ECO:0000256" key="1">
    <source>
        <dbReference type="SAM" id="MobiDB-lite"/>
    </source>
</evidence>
<dbReference type="FunCoup" id="D3B7B6">
    <property type="interactions" value="717"/>
</dbReference>
<feature type="compositionally biased region" description="Basic residues" evidence="1">
    <location>
        <begin position="700"/>
        <end position="709"/>
    </location>
</feature>
<feature type="compositionally biased region" description="Basic and acidic residues" evidence="1">
    <location>
        <begin position="249"/>
        <end position="271"/>
    </location>
</feature>
<proteinExistence type="predicted"/>
<gene>
    <name evidence="3" type="ORF">PPL_04353</name>
</gene>
<dbReference type="EMBL" id="ADBJ01000018">
    <property type="protein sequence ID" value="EFA82659.1"/>
    <property type="molecule type" value="Genomic_DNA"/>
</dbReference>
<feature type="region of interest" description="Disordered" evidence="1">
    <location>
        <begin position="144"/>
        <end position="354"/>
    </location>
</feature>
<feature type="compositionally biased region" description="Low complexity" evidence="1">
    <location>
        <begin position="946"/>
        <end position="959"/>
    </location>
</feature>
<sequence length="1450" mass="166140">MQRIRKKNCNGYDVSVFDGSASVENDDFFDEDNGHNEDGNDNNSGNRNNNSNSNSNNNNNNNNNGDDTSETVNALDFLLEDQPTQTQRFQPTQPTLNNNNNSKQTLEEDEEEEIYNPINIVIHNNSNNSNNNKKSKLDEYDLQYEDFDNDGGGGDDYDYEADDQQANSKEKRNKKTAAKSKRSTRKKKEKKSNLDFIVGVIDESAINSVSTDTGKRTRRATGRSIRLVDEDEDQKQQQQSIVSRTRLQRQKEEKEKEKEKEKQRKIKEKEKKNKKNSNNNNNETKKVTSRKNGRLILNEDEEEYDDDMVLDYEEEEEEDKEENEEERVEEQESEDESDSMDIKQNETKNSDDEELSNLWVGGKVAEINDLSYYRGIKLNGIDYYVDFTIEADDLIANRYASGPSMIFKLSALWQSNDDQIPYAELTVINRFISRNSNNNTSQSSQNNFRSKPRPPVSRSRDISLDQCVVPTKEVIIRKISNLGGVRHCTVEPLSVYRTREYFPRNAYYCDDSNDRLLSYKGPKRRAYDSITLVSPPASQVNASGSTSLEYDIFIPINNNKQLIKKLNSNTTTSQEVEQDSSDELNTTWGGGGGDDSYEDSDPFPTSDEENDRDNQLDSDCQVNSDDDNDNDNDQLLLLDNGGGPAKKESRKRLRKIMPEDIYAKEDSLDLGGIDKSIKLKDRDRKRVKSAMSDLKDSRKQRATQQKKQKKELLQQQKQQLQISDKMDSDIIVLDEDDNNNDNYSNSSGSSLHLPSPMLASNLNLGDSHTTDGVNSGNKKSKSGSKKVKVTSKPTLDFSGGSSEDERRGAYQKVELTEEDKEVIKNSKLNWELSGFANPQKMSVRRATLQFEGPSLATQMMDDAIKQLAREQHANRKQTKIHSFFNKTNKSPLQQELDDHQAHRASQPTHFIRQIFDVDNDTFFIPKDKKDKEKEKDKDKQQKNVFSGGSSSGSSGSNSGKVEQDEPYFKKVNELTFLLPNGEVAPKSQSTNISPTKKKLSGAGVLLGGSQRRVSSGYFVDNIVSDDEGDDYEYDDFVVNDEDASASENEQEEDAEEEEEEEEEFKLKTNTKNKNNKKNSERRGSRLIKKKNIDKSPINFDEFDITSKSSNNNKKSGPADIDLLDNEEEDRAANHQSTFLDRYLNETDSQIYQSQHQKVDEQPTNNIDLSDSDNIQKIKSINNYNSDGEQEQDEEQDDDDEEEEEEVDINYYRSLNKNLTPTKIKEQVKHQFSKKFTTKESFDILLQYIVSCILDKDFINSVFDSDDNYFLDAIEKIEMTVVGRKDTLVRSSVWQTGFFDDLQYRPQYSLLYNDDIKDSTEMRCQSCKRATHSVTAAIVLSGKSYEVGDFWKGYFCRPEKLQINLTEPKQKMYHLGSHCFKKTSLFHELHHYPFTLYNTIKKQVRKYQHINPDSSIPDILDHFISDDHWTNSLFLQLESLLQSADELGLLK</sequence>
<feature type="region of interest" description="Disordered" evidence="1">
    <location>
        <begin position="926"/>
        <end position="965"/>
    </location>
</feature>
<feature type="compositionally biased region" description="Basic and acidic residues" evidence="1">
    <location>
        <begin position="340"/>
        <end position="350"/>
    </location>
</feature>
<dbReference type="InterPro" id="IPR025451">
    <property type="entry name" value="DUF4211"/>
</dbReference>
<dbReference type="InParanoid" id="D3B7B6"/>
<organism evidence="3 4">
    <name type="scientific">Heterostelium pallidum (strain ATCC 26659 / Pp 5 / PN500)</name>
    <name type="common">Cellular slime mold</name>
    <name type="synonym">Polysphondylium pallidum</name>
    <dbReference type="NCBI Taxonomy" id="670386"/>
    <lineage>
        <taxon>Eukaryota</taxon>
        <taxon>Amoebozoa</taxon>
        <taxon>Evosea</taxon>
        <taxon>Eumycetozoa</taxon>
        <taxon>Dictyostelia</taxon>
        <taxon>Acytosteliales</taxon>
        <taxon>Acytosteliaceae</taxon>
        <taxon>Heterostelium</taxon>
    </lineage>
</organism>
<comment type="caution">
    <text evidence="3">The sequence shown here is derived from an EMBL/GenBank/DDBJ whole genome shotgun (WGS) entry which is preliminary data.</text>
</comment>
<dbReference type="GO" id="GO:0005634">
    <property type="term" value="C:nucleus"/>
    <property type="evidence" value="ECO:0007669"/>
    <property type="project" value="TreeGrafter"/>
</dbReference>
<dbReference type="Proteomes" id="UP000001396">
    <property type="component" value="Unassembled WGS sequence"/>
</dbReference>
<feature type="region of interest" description="Disordered" evidence="1">
    <location>
        <begin position="979"/>
        <end position="1120"/>
    </location>
</feature>
<evidence type="ECO:0000313" key="4">
    <source>
        <dbReference type="Proteomes" id="UP000001396"/>
    </source>
</evidence>
<feature type="region of interest" description="Disordered" evidence="1">
    <location>
        <begin position="570"/>
        <end position="651"/>
    </location>
</feature>
<feature type="compositionally biased region" description="Low complexity" evidence="1">
    <location>
        <begin position="436"/>
        <end position="449"/>
    </location>
</feature>
<feature type="compositionally biased region" description="Polar residues" evidence="1">
    <location>
        <begin position="1150"/>
        <end position="1186"/>
    </location>
</feature>
<feature type="compositionally biased region" description="Acidic residues" evidence="1">
    <location>
        <begin position="144"/>
        <end position="163"/>
    </location>
</feature>
<keyword evidence="4" id="KW-1185">Reference proteome</keyword>
<feature type="compositionally biased region" description="Low complexity" evidence="1">
    <location>
        <begin position="87"/>
        <end position="101"/>
    </location>
</feature>
<feature type="region of interest" description="Disordered" evidence="1">
    <location>
        <begin position="436"/>
        <end position="461"/>
    </location>
</feature>
<feature type="region of interest" description="Disordered" evidence="1">
    <location>
        <begin position="1150"/>
        <end position="1205"/>
    </location>
</feature>
<feature type="region of interest" description="Disordered" evidence="1">
    <location>
        <begin position="734"/>
        <end position="811"/>
    </location>
</feature>
<feature type="compositionally biased region" description="Acidic residues" evidence="1">
    <location>
        <begin position="1187"/>
        <end position="1205"/>
    </location>
</feature>
<evidence type="ECO:0000259" key="2">
    <source>
        <dbReference type="Pfam" id="PF13926"/>
    </source>
</evidence>
<feature type="compositionally biased region" description="Basic and acidic residues" evidence="1">
    <location>
        <begin position="926"/>
        <end position="941"/>
    </location>
</feature>
<feature type="compositionally biased region" description="Low complexity" evidence="1">
    <location>
        <begin position="740"/>
        <end position="750"/>
    </location>
</feature>
<feature type="compositionally biased region" description="Polar residues" evidence="1">
    <location>
        <begin position="758"/>
        <end position="771"/>
    </location>
</feature>
<dbReference type="Pfam" id="PF13926">
    <property type="entry name" value="DUF4211"/>
    <property type="match status" value="1"/>
</dbReference>
<protein>
    <recommendedName>
        <fullName evidence="2">DUF4211 domain-containing protein</fullName>
    </recommendedName>
</protein>